<evidence type="ECO:0000259" key="17">
    <source>
        <dbReference type="Pfam" id="PF00156"/>
    </source>
</evidence>
<comment type="similarity">
    <text evidence="4 15">Belongs to the purine/pyrimidine phosphoribosyltransferase family.</text>
</comment>
<evidence type="ECO:0000256" key="12">
    <source>
        <dbReference type="ARBA" id="ARBA00022842"/>
    </source>
</evidence>
<keyword evidence="10 15" id="KW-0660">Purine salvage</keyword>
<dbReference type="AlphaFoldDB" id="A0A0S2HZT8"/>
<protein>
    <recommendedName>
        <fullName evidence="5 15">Hypoxanthine phosphoribosyltransferase</fullName>
        <ecNumber evidence="5 15">2.4.2.8</ecNumber>
    </recommendedName>
</protein>
<reference evidence="18 19" key="1">
    <citation type="submission" date="2015-11" db="EMBL/GenBank/DDBJ databases">
        <title>Description and complete genome sequence of a novel strain predominating in hypersaline microbial mats and representing a new family of the Bacteriodetes phylum.</title>
        <authorList>
            <person name="Spring S."/>
            <person name="Bunk B."/>
            <person name="Sproer C."/>
            <person name="Klenk H.-P."/>
        </authorList>
    </citation>
    <scope>NUCLEOTIDE SEQUENCE [LARGE SCALE GENOMIC DNA]</scope>
    <source>
        <strain evidence="18 19">L21-Spi-D4</strain>
    </source>
</reference>
<comment type="cofactor">
    <cofactor evidence="1 15">
        <name>Mg(2+)</name>
        <dbReference type="ChEBI" id="CHEBI:18420"/>
    </cofactor>
</comment>
<dbReference type="GO" id="GO:0000166">
    <property type="term" value="F:nucleotide binding"/>
    <property type="evidence" value="ECO:0007669"/>
    <property type="project" value="UniProtKB-KW"/>
</dbReference>
<name>A0A0S2HZT8_9BACT</name>
<dbReference type="GO" id="GO:0032263">
    <property type="term" value="P:GMP salvage"/>
    <property type="evidence" value="ECO:0007669"/>
    <property type="project" value="TreeGrafter"/>
</dbReference>
<evidence type="ECO:0000256" key="4">
    <source>
        <dbReference type="ARBA" id="ARBA00008391"/>
    </source>
</evidence>
<dbReference type="GO" id="GO:0006178">
    <property type="term" value="P:guanine salvage"/>
    <property type="evidence" value="ECO:0007669"/>
    <property type="project" value="TreeGrafter"/>
</dbReference>
<comment type="catalytic activity">
    <reaction evidence="13">
        <text>GMP + diphosphate = guanine + 5-phospho-alpha-D-ribose 1-diphosphate</text>
        <dbReference type="Rhea" id="RHEA:25424"/>
        <dbReference type="ChEBI" id="CHEBI:16235"/>
        <dbReference type="ChEBI" id="CHEBI:33019"/>
        <dbReference type="ChEBI" id="CHEBI:58017"/>
        <dbReference type="ChEBI" id="CHEBI:58115"/>
        <dbReference type="EC" id="2.4.2.8"/>
    </reaction>
    <physiologicalReaction direction="right-to-left" evidence="13">
        <dbReference type="Rhea" id="RHEA:25426"/>
    </physiologicalReaction>
</comment>
<keyword evidence="6 15" id="KW-0963">Cytoplasm</keyword>
<keyword evidence="7 15" id="KW-0328">Glycosyltransferase</keyword>
<dbReference type="PANTHER" id="PTHR43340">
    <property type="entry name" value="HYPOXANTHINE-GUANINE PHOSPHORIBOSYLTRANSFERASE"/>
    <property type="match status" value="1"/>
</dbReference>
<dbReference type="PATRIC" id="fig|1307839.3.peg.1875"/>
<evidence type="ECO:0000256" key="15">
    <source>
        <dbReference type="RuleBase" id="RU364099"/>
    </source>
</evidence>
<dbReference type="InterPro" id="IPR050408">
    <property type="entry name" value="HGPRT"/>
</dbReference>
<evidence type="ECO:0000256" key="8">
    <source>
        <dbReference type="ARBA" id="ARBA00022679"/>
    </source>
</evidence>
<gene>
    <name evidence="18" type="primary">hpt</name>
    <name evidence="18" type="ORF">L21SP5_01771</name>
</gene>
<keyword evidence="16" id="KW-0472">Membrane</keyword>
<evidence type="ECO:0000313" key="19">
    <source>
        <dbReference type="Proteomes" id="UP000064893"/>
    </source>
</evidence>
<dbReference type="EMBL" id="CP013118">
    <property type="protein sequence ID" value="ALO15413.1"/>
    <property type="molecule type" value="Genomic_DNA"/>
</dbReference>
<evidence type="ECO:0000256" key="14">
    <source>
        <dbReference type="ARBA" id="ARBA00049402"/>
    </source>
</evidence>
<keyword evidence="16" id="KW-0812">Transmembrane</keyword>
<comment type="subcellular location">
    <subcellularLocation>
        <location evidence="2 15">Cytoplasm</location>
    </subcellularLocation>
</comment>
<organism evidence="18 19">
    <name type="scientific">Salinivirga cyanobacteriivorans</name>
    <dbReference type="NCBI Taxonomy" id="1307839"/>
    <lineage>
        <taxon>Bacteria</taxon>
        <taxon>Pseudomonadati</taxon>
        <taxon>Bacteroidota</taxon>
        <taxon>Bacteroidia</taxon>
        <taxon>Bacteroidales</taxon>
        <taxon>Salinivirgaceae</taxon>
        <taxon>Salinivirga</taxon>
    </lineage>
</organism>
<dbReference type="GO" id="GO:0046100">
    <property type="term" value="P:hypoxanthine metabolic process"/>
    <property type="evidence" value="ECO:0007669"/>
    <property type="project" value="TreeGrafter"/>
</dbReference>
<dbReference type="GO" id="GO:0006166">
    <property type="term" value="P:purine ribonucleoside salvage"/>
    <property type="evidence" value="ECO:0007669"/>
    <property type="project" value="UniProtKB-KW"/>
</dbReference>
<dbReference type="NCBIfam" id="TIGR01203">
    <property type="entry name" value="HGPRTase"/>
    <property type="match status" value="1"/>
</dbReference>
<feature type="domain" description="Phosphoribosyltransferase" evidence="17">
    <location>
        <begin position="17"/>
        <end position="163"/>
    </location>
</feature>
<dbReference type="InterPro" id="IPR000836">
    <property type="entry name" value="PRTase_dom"/>
</dbReference>
<evidence type="ECO:0000256" key="2">
    <source>
        <dbReference type="ARBA" id="ARBA00004496"/>
    </source>
</evidence>
<dbReference type="PANTHER" id="PTHR43340:SF1">
    <property type="entry name" value="HYPOXANTHINE PHOSPHORIBOSYLTRANSFERASE"/>
    <property type="match status" value="1"/>
</dbReference>
<dbReference type="CDD" id="cd06223">
    <property type="entry name" value="PRTases_typeI"/>
    <property type="match status" value="1"/>
</dbReference>
<dbReference type="EC" id="2.4.2.8" evidence="5 15"/>
<dbReference type="OrthoDB" id="9802824at2"/>
<dbReference type="GO" id="GO:0052657">
    <property type="term" value="F:guanine phosphoribosyltransferase activity"/>
    <property type="evidence" value="ECO:0007669"/>
    <property type="project" value="RHEA"/>
</dbReference>
<accession>A0A0S2HZT8</accession>
<dbReference type="InterPro" id="IPR005904">
    <property type="entry name" value="Hxn_phspho_trans"/>
</dbReference>
<evidence type="ECO:0000256" key="7">
    <source>
        <dbReference type="ARBA" id="ARBA00022676"/>
    </source>
</evidence>
<evidence type="ECO:0000256" key="5">
    <source>
        <dbReference type="ARBA" id="ARBA00011895"/>
    </source>
</evidence>
<dbReference type="GO" id="GO:0000287">
    <property type="term" value="F:magnesium ion binding"/>
    <property type="evidence" value="ECO:0007669"/>
    <property type="project" value="TreeGrafter"/>
</dbReference>
<dbReference type="KEGG" id="blq:L21SP5_01771"/>
<evidence type="ECO:0000313" key="18">
    <source>
        <dbReference type="EMBL" id="ALO15413.1"/>
    </source>
</evidence>
<dbReference type="Pfam" id="PF00156">
    <property type="entry name" value="Pribosyltran"/>
    <property type="match status" value="1"/>
</dbReference>
<evidence type="ECO:0000256" key="1">
    <source>
        <dbReference type="ARBA" id="ARBA00001946"/>
    </source>
</evidence>
<comment type="pathway">
    <text evidence="3 15">Purine metabolism; IMP biosynthesis via salvage pathway; IMP from hypoxanthine: step 1/1.</text>
</comment>
<dbReference type="RefSeq" id="WP_057952878.1">
    <property type="nucleotide sequence ID" value="NZ_CP013118.1"/>
</dbReference>
<dbReference type="Gene3D" id="3.40.50.2020">
    <property type="match status" value="1"/>
</dbReference>
<proteinExistence type="inferred from homology"/>
<dbReference type="STRING" id="1307839.L21SP5_01771"/>
<keyword evidence="11 15" id="KW-0547">Nucleotide-binding</keyword>
<keyword evidence="19" id="KW-1185">Reference proteome</keyword>
<evidence type="ECO:0000256" key="3">
    <source>
        <dbReference type="ARBA" id="ARBA00004669"/>
    </source>
</evidence>
<evidence type="ECO:0000256" key="10">
    <source>
        <dbReference type="ARBA" id="ARBA00022726"/>
    </source>
</evidence>
<evidence type="ECO:0000256" key="13">
    <source>
        <dbReference type="ARBA" id="ARBA00048811"/>
    </source>
</evidence>
<keyword evidence="16" id="KW-1133">Transmembrane helix</keyword>
<dbReference type="UniPathway" id="UPA00591">
    <property type="reaction ID" value="UER00648"/>
</dbReference>
<evidence type="ECO:0000256" key="9">
    <source>
        <dbReference type="ARBA" id="ARBA00022723"/>
    </source>
</evidence>
<dbReference type="GO" id="GO:0004422">
    <property type="term" value="F:hypoxanthine phosphoribosyltransferase activity"/>
    <property type="evidence" value="ECO:0007669"/>
    <property type="project" value="InterPro"/>
</dbReference>
<dbReference type="InterPro" id="IPR029057">
    <property type="entry name" value="PRTase-like"/>
</dbReference>
<evidence type="ECO:0000256" key="16">
    <source>
        <dbReference type="SAM" id="Phobius"/>
    </source>
</evidence>
<evidence type="ECO:0000256" key="11">
    <source>
        <dbReference type="ARBA" id="ARBA00022741"/>
    </source>
</evidence>
<feature type="transmembrane region" description="Helical" evidence="16">
    <location>
        <begin position="40"/>
        <end position="60"/>
    </location>
</feature>
<dbReference type="GO" id="GO:0005829">
    <property type="term" value="C:cytosol"/>
    <property type="evidence" value="ECO:0007669"/>
    <property type="project" value="TreeGrafter"/>
</dbReference>
<keyword evidence="9 15" id="KW-0479">Metal-binding</keyword>
<keyword evidence="12 15" id="KW-0460">Magnesium</keyword>
<comment type="catalytic activity">
    <reaction evidence="14">
        <text>IMP + diphosphate = hypoxanthine + 5-phospho-alpha-D-ribose 1-diphosphate</text>
        <dbReference type="Rhea" id="RHEA:17973"/>
        <dbReference type="ChEBI" id="CHEBI:17368"/>
        <dbReference type="ChEBI" id="CHEBI:33019"/>
        <dbReference type="ChEBI" id="CHEBI:58017"/>
        <dbReference type="ChEBI" id="CHEBI:58053"/>
        <dbReference type="EC" id="2.4.2.8"/>
    </reaction>
    <physiologicalReaction direction="right-to-left" evidence="14">
        <dbReference type="Rhea" id="RHEA:17975"/>
    </physiologicalReaction>
</comment>
<dbReference type="SUPFAM" id="SSF53271">
    <property type="entry name" value="PRTase-like"/>
    <property type="match status" value="1"/>
</dbReference>
<dbReference type="GO" id="GO:0032264">
    <property type="term" value="P:IMP salvage"/>
    <property type="evidence" value="ECO:0007669"/>
    <property type="project" value="UniProtKB-UniPathway"/>
</dbReference>
<dbReference type="Proteomes" id="UP000064893">
    <property type="component" value="Chromosome"/>
</dbReference>
<evidence type="ECO:0000256" key="6">
    <source>
        <dbReference type="ARBA" id="ARBA00022490"/>
    </source>
</evidence>
<sequence length="177" mass="19976">MNKVKIHDKTFEISIHHDKILERVKAIAAQMNKDLKDKDVIFLGILNGSFMFASDLFKYITVPAPISFLKLASYEGTFSSGKVKRLIGINEDIADKTVIIIEDIVDSGLTLEQIIKQLRGYDPADIKVATLLYKPEAYTKDFDIDYVGFSIPPDFIIGYGLDYDGLGRNLPHIYKVE</sequence>
<keyword evidence="8 15" id="KW-0808">Transferase</keyword>